<dbReference type="KEGG" id="svt:SVTN_11665"/>
<dbReference type="PANTHER" id="PTHR46018:SF4">
    <property type="entry name" value="METALLO-HYDROLASE YHFI-RELATED"/>
    <property type="match status" value="1"/>
</dbReference>
<accession>A0A0B5HX22</accession>
<feature type="domain" description="Metallo-beta-lactamase" evidence="1">
    <location>
        <begin position="23"/>
        <end position="196"/>
    </location>
</feature>
<dbReference type="SMART" id="SM00849">
    <property type="entry name" value="Lactamase_B"/>
    <property type="match status" value="1"/>
</dbReference>
<keyword evidence="3" id="KW-1185">Reference proteome</keyword>
<dbReference type="RefSeq" id="WP_041129035.1">
    <property type="nucleotide sequence ID" value="NZ_CP010407.1"/>
</dbReference>
<dbReference type="InterPro" id="IPR001279">
    <property type="entry name" value="Metallo-B-lactamas"/>
</dbReference>
<dbReference type="Gene3D" id="3.60.15.10">
    <property type="entry name" value="Ribonuclease Z/Hydroxyacylglutathione hydrolase-like"/>
    <property type="match status" value="1"/>
</dbReference>
<gene>
    <name evidence="2" type="ORF">SVTN_11665</name>
</gene>
<dbReference type="Pfam" id="PF12706">
    <property type="entry name" value="Lactamase_B_2"/>
    <property type="match status" value="1"/>
</dbReference>
<dbReference type="Proteomes" id="UP000031774">
    <property type="component" value="Chromosome"/>
</dbReference>
<evidence type="ECO:0000313" key="3">
    <source>
        <dbReference type="Proteomes" id="UP000031774"/>
    </source>
</evidence>
<reference evidence="2 3" key="1">
    <citation type="submission" date="2014-12" db="EMBL/GenBank/DDBJ databases">
        <title>Complete genome sequence of Streptomyces vietnamensis strain GIMV4.0001, a genetic manipulable producer of the benzoisochromanequinone antibiotic granaticin.</title>
        <authorList>
            <person name="Deng M.R."/>
            <person name="Guo J."/>
            <person name="Ma L.Y."/>
            <person name="Feng G.D."/>
            <person name="Mo C.Y."/>
            <person name="Zhu H.H."/>
        </authorList>
    </citation>
    <scope>NUCLEOTIDE SEQUENCE [LARGE SCALE GENOMIC DNA]</scope>
    <source>
        <strain evidence="3">GIMV4.0001</strain>
    </source>
</reference>
<dbReference type="PANTHER" id="PTHR46018">
    <property type="entry name" value="ZINC PHOSPHODIESTERASE ELAC PROTEIN 1"/>
    <property type="match status" value="1"/>
</dbReference>
<organism evidence="2 3">
    <name type="scientific">Streptomyces vietnamensis</name>
    <dbReference type="NCBI Taxonomy" id="362257"/>
    <lineage>
        <taxon>Bacteria</taxon>
        <taxon>Bacillati</taxon>
        <taxon>Actinomycetota</taxon>
        <taxon>Actinomycetes</taxon>
        <taxon>Kitasatosporales</taxon>
        <taxon>Streptomycetaceae</taxon>
        <taxon>Streptomyces</taxon>
    </lineage>
</organism>
<dbReference type="GO" id="GO:0042781">
    <property type="term" value="F:3'-tRNA processing endoribonuclease activity"/>
    <property type="evidence" value="ECO:0007669"/>
    <property type="project" value="TreeGrafter"/>
</dbReference>
<dbReference type="SUPFAM" id="SSF56281">
    <property type="entry name" value="Metallo-hydrolase/oxidoreductase"/>
    <property type="match status" value="1"/>
</dbReference>
<sequence length="271" mass="28244">MGSDSLRITVLGSATPFPRPGNACSGYLVEGGGVRLWVDAGTGTLAELQRYVTLGEVDAVWISHLHADHSADLLTYYYGLLYAGLDVPLPVPLFGPPGIADRLAAFLTNGPDRSPIEKAFGVEELYDGHVVRVGGLTLRSRAVDHGGLPAFALRVEDEGGASLVYSGDCEPCSPLVELALGCDLFLCEADGCVPGHHSAAQAGRSAAEARAGRLVVTHVGPGTDPADAVARAAAEFPGDVVHADPGMRFEAVAMRRSRTPGRTTTSPTSSR</sequence>
<name>A0A0B5HX22_9ACTN</name>
<protein>
    <submittedName>
        <fullName evidence="2">Beta-lactamase</fullName>
    </submittedName>
</protein>
<proteinExistence type="predicted"/>
<dbReference type="STRING" id="362257.SVTN_11665"/>
<dbReference type="EMBL" id="CP010407">
    <property type="protein sequence ID" value="AJF64986.1"/>
    <property type="molecule type" value="Genomic_DNA"/>
</dbReference>
<evidence type="ECO:0000313" key="2">
    <source>
        <dbReference type="EMBL" id="AJF64986.1"/>
    </source>
</evidence>
<evidence type="ECO:0000259" key="1">
    <source>
        <dbReference type="SMART" id="SM00849"/>
    </source>
</evidence>
<dbReference type="CDD" id="cd07716">
    <property type="entry name" value="RNaseZ_short-form-like_MBL-fold"/>
    <property type="match status" value="1"/>
</dbReference>
<dbReference type="HOGENOM" id="CLU_031317_3_0_11"/>
<dbReference type="AlphaFoldDB" id="A0A0B5HX22"/>
<dbReference type="InterPro" id="IPR036866">
    <property type="entry name" value="RibonucZ/Hydroxyglut_hydro"/>
</dbReference>